<dbReference type="InterPro" id="IPR015797">
    <property type="entry name" value="NUDIX_hydrolase-like_dom_sf"/>
</dbReference>
<dbReference type="PANTHER" id="PTHR43736:SF1">
    <property type="entry name" value="DIHYDRONEOPTERIN TRIPHOSPHATE DIPHOSPHATASE"/>
    <property type="match status" value="1"/>
</dbReference>
<dbReference type="RefSeq" id="WP_027952530.1">
    <property type="nucleotide sequence ID" value="NZ_JADU01000021.1"/>
</dbReference>
<protein>
    <submittedName>
        <fullName evidence="4">NUDIX domain-containing protein</fullName>
    </submittedName>
</protein>
<dbReference type="SUPFAM" id="SSF55811">
    <property type="entry name" value="Nudix"/>
    <property type="match status" value="1"/>
</dbReference>
<organism evidence="4 5">
    <name type="scientific">Hallella seregens ATCC 51272</name>
    <dbReference type="NCBI Taxonomy" id="1336250"/>
    <lineage>
        <taxon>Bacteria</taxon>
        <taxon>Pseudomonadati</taxon>
        <taxon>Bacteroidota</taxon>
        <taxon>Bacteroidia</taxon>
        <taxon>Bacteroidales</taxon>
        <taxon>Prevotellaceae</taxon>
        <taxon>Hallella</taxon>
    </lineage>
</organism>
<dbReference type="Pfam" id="PF00293">
    <property type="entry name" value="NUDIX"/>
    <property type="match status" value="1"/>
</dbReference>
<reference evidence="4 5" key="1">
    <citation type="submission" date="2024-09" db="EMBL/GenBank/DDBJ databases">
        <authorList>
            <person name="Sun Q."/>
            <person name="Mori K."/>
        </authorList>
    </citation>
    <scope>NUCLEOTIDE SEQUENCE [LARGE SCALE GENOMIC DNA]</scope>
    <source>
        <strain evidence="4 5">ATCC 51272</strain>
    </source>
</reference>
<evidence type="ECO:0000313" key="5">
    <source>
        <dbReference type="Proteomes" id="UP001589688"/>
    </source>
</evidence>
<dbReference type="PRINTS" id="PR00502">
    <property type="entry name" value="NUDIXFAMILY"/>
</dbReference>
<dbReference type="Gene3D" id="3.90.79.10">
    <property type="entry name" value="Nucleoside Triphosphate Pyrophosphohydrolase"/>
    <property type="match status" value="1"/>
</dbReference>
<dbReference type="Proteomes" id="UP001589688">
    <property type="component" value="Unassembled WGS sequence"/>
</dbReference>
<dbReference type="CDD" id="cd04681">
    <property type="entry name" value="NUDIX_Hydrolase"/>
    <property type="match status" value="1"/>
</dbReference>
<gene>
    <name evidence="4" type="ORF">ACFFK8_10255</name>
</gene>
<evidence type="ECO:0000313" key="4">
    <source>
        <dbReference type="EMBL" id="MFB9898160.1"/>
    </source>
</evidence>
<sequence>MHPLSKFIYCPACGSSHFEEQDEKSKRCRHCGFEYYLNPSAANVAFILNERDELLVITRKKEPAKGTLDLPGGFADIGETAEQGVRREVLEETGLTVSRLRYLFSYPNVYLYSNFEVKTLDSFFLCQVDDCSRPEARDDAADCQWIPLADIRTELFGLRSVRQGLRDFIESYPATWQSGNGKGR</sequence>
<evidence type="ECO:0000256" key="1">
    <source>
        <dbReference type="ARBA" id="ARBA00022801"/>
    </source>
</evidence>
<dbReference type="PANTHER" id="PTHR43736">
    <property type="entry name" value="ADP-RIBOSE PYROPHOSPHATASE"/>
    <property type="match status" value="1"/>
</dbReference>
<comment type="similarity">
    <text evidence="2">Belongs to the Nudix hydrolase family.</text>
</comment>
<feature type="domain" description="Nudix hydrolase" evidence="3">
    <location>
        <begin position="38"/>
        <end position="169"/>
    </location>
</feature>
<proteinExistence type="inferred from homology"/>
<dbReference type="InterPro" id="IPR020084">
    <property type="entry name" value="NUDIX_hydrolase_CS"/>
</dbReference>
<dbReference type="EMBL" id="JBHLZF010000002">
    <property type="protein sequence ID" value="MFB9898160.1"/>
    <property type="molecule type" value="Genomic_DNA"/>
</dbReference>
<evidence type="ECO:0000256" key="2">
    <source>
        <dbReference type="RuleBase" id="RU003476"/>
    </source>
</evidence>
<dbReference type="PROSITE" id="PS00893">
    <property type="entry name" value="NUDIX_BOX"/>
    <property type="match status" value="1"/>
</dbReference>
<dbReference type="InterPro" id="IPR000086">
    <property type="entry name" value="NUDIX_hydrolase_dom"/>
</dbReference>
<name>A0ABV5ZMK2_9BACT</name>
<comment type="caution">
    <text evidence="4">The sequence shown here is derived from an EMBL/GenBank/DDBJ whole genome shotgun (WGS) entry which is preliminary data.</text>
</comment>
<accession>A0ABV5ZMK2</accession>
<evidence type="ECO:0000259" key="3">
    <source>
        <dbReference type="PROSITE" id="PS51462"/>
    </source>
</evidence>
<dbReference type="PROSITE" id="PS51462">
    <property type="entry name" value="NUDIX"/>
    <property type="match status" value="1"/>
</dbReference>
<keyword evidence="5" id="KW-1185">Reference proteome</keyword>
<keyword evidence="1 2" id="KW-0378">Hydrolase</keyword>
<dbReference type="InterPro" id="IPR020476">
    <property type="entry name" value="Nudix_hydrolase"/>
</dbReference>